<dbReference type="PANTHER" id="PTHR13087:SF0">
    <property type="entry name" value="NFKB ACTIVATING PROTEIN LIKE"/>
    <property type="match status" value="1"/>
</dbReference>
<dbReference type="GO" id="GO:0010468">
    <property type="term" value="P:regulation of gene expression"/>
    <property type="evidence" value="ECO:0007669"/>
    <property type="project" value="TreeGrafter"/>
</dbReference>
<protein>
    <submittedName>
        <fullName evidence="4">Nf-kappa b activating protein</fullName>
    </submittedName>
</protein>
<feature type="compositionally biased region" description="Basic and acidic residues" evidence="2">
    <location>
        <begin position="47"/>
        <end position="87"/>
    </location>
</feature>
<feature type="domain" description="NF-kappa-B-activating protein C-terminal" evidence="3">
    <location>
        <begin position="196"/>
        <end position="295"/>
    </location>
</feature>
<comment type="caution">
    <text evidence="4">The sequence shown here is derived from an EMBL/GenBank/DDBJ whole genome shotgun (WGS) entry which is preliminary data.</text>
</comment>
<comment type="similarity">
    <text evidence="1">Belongs to the NKAP family.</text>
</comment>
<dbReference type="GO" id="GO:0003682">
    <property type="term" value="F:chromatin binding"/>
    <property type="evidence" value="ECO:0007669"/>
    <property type="project" value="InterPro"/>
</dbReference>
<feature type="region of interest" description="Disordered" evidence="2">
    <location>
        <begin position="13"/>
        <end position="156"/>
    </location>
</feature>
<dbReference type="InterPro" id="IPR040466">
    <property type="entry name" value="NKAP"/>
</dbReference>
<evidence type="ECO:0000313" key="4">
    <source>
        <dbReference type="EMBL" id="KAJ3448632.1"/>
    </source>
</evidence>
<feature type="compositionally biased region" description="Polar residues" evidence="2">
    <location>
        <begin position="13"/>
        <end position="22"/>
    </location>
</feature>
<name>A0AAV8A3B3_9EUKA</name>
<evidence type="ECO:0000313" key="5">
    <source>
        <dbReference type="Proteomes" id="UP001146793"/>
    </source>
</evidence>
<dbReference type="AlphaFoldDB" id="A0AAV8A3B3"/>
<dbReference type="Proteomes" id="UP001146793">
    <property type="component" value="Unassembled WGS sequence"/>
</dbReference>
<accession>A0AAV8A3B3</accession>
<gene>
    <name evidence="4" type="ORF">M0812_01114</name>
</gene>
<dbReference type="GO" id="GO:0005634">
    <property type="term" value="C:nucleus"/>
    <property type="evidence" value="ECO:0007669"/>
    <property type="project" value="TreeGrafter"/>
</dbReference>
<reference evidence="4" key="1">
    <citation type="submission" date="2022-08" db="EMBL/GenBank/DDBJ databases">
        <title>Novel sulphate-reducing endosymbionts in the free-living metamonad Anaeramoeba.</title>
        <authorList>
            <person name="Jerlstrom-Hultqvist J."/>
            <person name="Cepicka I."/>
            <person name="Gallot-Lavallee L."/>
            <person name="Salas-Leiva D."/>
            <person name="Curtis B.A."/>
            <person name="Zahonova K."/>
            <person name="Pipaliya S."/>
            <person name="Dacks J."/>
            <person name="Roger A.J."/>
        </authorList>
    </citation>
    <scope>NUCLEOTIDE SEQUENCE</scope>
    <source>
        <strain evidence="4">Busselton2</strain>
    </source>
</reference>
<dbReference type="EMBL" id="JANTQA010000015">
    <property type="protein sequence ID" value="KAJ3448632.1"/>
    <property type="molecule type" value="Genomic_DNA"/>
</dbReference>
<sequence>MMNFDMKMLASLQTNFSQQKPKSFNKRQRVEERRSQYGRSKLWTPLDVEKEEEKYQKFKKRQEEKMRLAKEQDEKLQKELEESKLSDQDNEDEEEAKNEIKKKNKPKSHHKKEKKKNKKNKHSKKKSKHKKNKHKKEKEKKKKKSKKNKKQVWVEKTINFEDLKNNQLSQELPDITNEENEKEFLGPTPLQSISVSYGDNLMPGEGEAYANFVKQNKRIPRRGEIGLTSEEIERFEKAGYVMSGSRHKMMNAVRLRKESQIYSAEEKRALAMLNLEEQKKRETEVLNSLKDLVKKKLKKGRK</sequence>
<evidence type="ECO:0000259" key="3">
    <source>
        <dbReference type="Pfam" id="PF06047"/>
    </source>
</evidence>
<evidence type="ECO:0000256" key="1">
    <source>
        <dbReference type="ARBA" id="ARBA00009313"/>
    </source>
</evidence>
<organism evidence="4 5">
    <name type="scientific">Anaeramoeba flamelloides</name>
    <dbReference type="NCBI Taxonomy" id="1746091"/>
    <lineage>
        <taxon>Eukaryota</taxon>
        <taxon>Metamonada</taxon>
        <taxon>Anaeramoebidae</taxon>
        <taxon>Anaeramoeba</taxon>
    </lineage>
</organism>
<dbReference type="PANTHER" id="PTHR13087">
    <property type="entry name" value="NF-KAPPA B ACTIVATING PROTEIN"/>
    <property type="match status" value="1"/>
</dbReference>
<feature type="compositionally biased region" description="Basic residues" evidence="2">
    <location>
        <begin position="100"/>
        <end position="150"/>
    </location>
</feature>
<evidence type="ECO:0000256" key="2">
    <source>
        <dbReference type="SAM" id="MobiDB-lite"/>
    </source>
</evidence>
<proteinExistence type="inferred from homology"/>
<dbReference type="Pfam" id="PF06047">
    <property type="entry name" value="Nkap_C"/>
    <property type="match status" value="1"/>
</dbReference>
<dbReference type="InterPro" id="IPR009269">
    <property type="entry name" value="NKAP_C"/>
</dbReference>